<dbReference type="Gene3D" id="1.20.1070.10">
    <property type="entry name" value="Rhodopsin 7-helix transmembrane proteins"/>
    <property type="match status" value="1"/>
</dbReference>
<evidence type="ECO:0000313" key="3">
    <source>
        <dbReference type="Proteomes" id="UP000054359"/>
    </source>
</evidence>
<keyword evidence="3" id="KW-1185">Reference proteome</keyword>
<dbReference type="AlphaFoldDB" id="A0A087USB2"/>
<dbReference type="EMBL" id="KK121336">
    <property type="protein sequence ID" value="KFM80251.1"/>
    <property type="molecule type" value="Genomic_DNA"/>
</dbReference>
<dbReference type="OMA" id="FEESHLW"/>
<feature type="non-terminal residue" evidence="2">
    <location>
        <position position="375"/>
    </location>
</feature>
<evidence type="ECO:0000256" key="1">
    <source>
        <dbReference type="SAM" id="Phobius"/>
    </source>
</evidence>
<name>A0A087USB2_STEMI</name>
<keyword evidence="1" id="KW-0812">Transmembrane</keyword>
<dbReference type="OrthoDB" id="10070371at2759"/>
<feature type="transmembrane region" description="Helical" evidence="1">
    <location>
        <begin position="27"/>
        <end position="49"/>
    </location>
</feature>
<keyword evidence="1" id="KW-1133">Transmembrane helix</keyword>
<proteinExistence type="predicted"/>
<organism evidence="2 3">
    <name type="scientific">Stegodyphus mimosarum</name>
    <name type="common">African social velvet spider</name>
    <dbReference type="NCBI Taxonomy" id="407821"/>
    <lineage>
        <taxon>Eukaryota</taxon>
        <taxon>Metazoa</taxon>
        <taxon>Ecdysozoa</taxon>
        <taxon>Arthropoda</taxon>
        <taxon>Chelicerata</taxon>
        <taxon>Arachnida</taxon>
        <taxon>Araneae</taxon>
        <taxon>Araneomorphae</taxon>
        <taxon>Entelegynae</taxon>
        <taxon>Eresoidea</taxon>
        <taxon>Eresidae</taxon>
        <taxon>Stegodyphus</taxon>
    </lineage>
</organism>
<sequence length="375" mass="43587">MQRTQLSYTELFFEESHLWNEWQDIKFVAIIVILFFILELPFLICNIQSATITHKSPELRDFSHQNSTVRVFYPLTQITRPTEKVYFWCKYCFCMIFPLLTLLSRKAIRRKLSSLMSICRANSSIPSARATQSASLQEESPDDFLVPQAWRRRRLSSVTSLTSPMVFGKPKPSNVQFQLLDLTTGIAKWKAIYDDPKKDRIFHGRTVFEDVFDDEEEFTEFVSYQDGTEEEINSTEQDLQINELKKVSLRTKNENLQHGSFHHAIEANSIISKNLLSQNRSCKDESKKCQKPSRISKSFTSNRPNISYMKEHYYKTYPKLSSRLKTINNSELSFELLKTFKIKQTNSSLATCDILPRGTAKLLDCSTDFRNVVSL</sequence>
<accession>A0A087USB2</accession>
<reference evidence="2 3" key="1">
    <citation type="submission" date="2013-11" db="EMBL/GenBank/DDBJ databases">
        <title>Genome sequencing of Stegodyphus mimosarum.</title>
        <authorList>
            <person name="Bechsgaard J."/>
        </authorList>
    </citation>
    <scope>NUCLEOTIDE SEQUENCE [LARGE SCALE GENOMIC DNA]</scope>
</reference>
<protein>
    <submittedName>
        <fullName evidence="2">Uncharacterized protein</fullName>
    </submittedName>
</protein>
<gene>
    <name evidence="2" type="ORF">X975_24387</name>
</gene>
<dbReference type="SUPFAM" id="SSF81321">
    <property type="entry name" value="Family A G protein-coupled receptor-like"/>
    <property type="match status" value="1"/>
</dbReference>
<evidence type="ECO:0000313" key="2">
    <source>
        <dbReference type="EMBL" id="KFM80251.1"/>
    </source>
</evidence>
<keyword evidence="1" id="KW-0472">Membrane</keyword>
<dbReference type="Proteomes" id="UP000054359">
    <property type="component" value="Unassembled WGS sequence"/>
</dbReference>
<feature type="transmembrane region" description="Helical" evidence="1">
    <location>
        <begin position="85"/>
        <end position="103"/>
    </location>
</feature>